<name>A0A4R6S7M0_LABRH</name>
<dbReference type="InterPro" id="IPR036380">
    <property type="entry name" value="Isochorismatase-like_sf"/>
</dbReference>
<sequence>MEALIIGDVQVGIVGFIPAAEGVLPPLAAAVAAARAKGVPVIYVRVALRADRAEVPARNPVATWMFEQGDLLQESSPQTAVHPAIAPQPGEPVLTKRRGSAFHGTDLDGILRARGITGVTLAGIATSGVVLATVIDAVERDYAITVLRDGCVDAETDVHEFLLDRIFPGRGARVVTAEQWIDGLG</sequence>
<dbReference type="RefSeq" id="WP_133852230.1">
    <property type="nucleotide sequence ID" value="NZ_SNXZ01000005.1"/>
</dbReference>
<evidence type="ECO:0000313" key="4">
    <source>
        <dbReference type="Proteomes" id="UP000295444"/>
    </source>
</evidence>
<dbReference type="PANTHER" id="PTHR43540">
    <property type="entry name" value="PEROXYUREIDOACRYLATE/UREIDOACRYLATE AMIDOHYDROLASE-RELATED"/>
    <property type="match status" value="1"/>
</dbReference>
<dbReference type="Pfam" id="PF00857">
    <property type="entry name" value="Isochorismatase"/>
    <property type="match status" value="1"/>
</dbReference>
<comment type="caution">
    <text evidence="3">The sequence shown here is derived from an EMBL/GenBank/DDBJ whole genome shotgun (WGS) entry which is preliminary data.</text>
</comment>
<feature type="domain" description="Isochorismatase-like" evidence="2">
    <location>
        <begin position="3"/>
        <end position="179"/>
    </location>
</feature>
<evidence type="ECO:0000313" key="3">
    <source>
        <dbReference type="EMBL" id="TDP94805.1"/>
    </source>
</evidence>
<dbReference type="InterPro" id="IPR000868">
    <property type="entry name" value="Isochorismatase-like_dom"/>
</dbReference>
<dbReference type="Proteomes" id="UP000295444">
    <property type="component" value="Unassembled WGS sequence"/>
</dbReference>
<proteinExistence type="predicted"/>
<accession>A0A4R6S7M0</accession>
<protein>
    <submittedName>
        <fullName evidence="3">Nicotinamidase-related amidase</fullName>
    </submittedName>
</protein>
<dbReference type="Gene3D" id="3.40.50.850">
    <property type="entry name" value="Isochorismatase-like"/>
    <property type="match status" value="1"/>
</dbReference>
<dbReference type="PANTHER" id="PTHR43540:SF1">
    <property type="entry name" value="ISOCHORISMATASE HYDROLASE"/>
    <property type="match status" value="1"/>
</dbReference>
<evidence type="ECO:0000256" key="1">
    <source>
        <dbReference type="ARBA" id="ARBA00022801"/>
    </source>
</evidence>
<dbReference type="SUPFAM" id="SSF52499">
    <property type="entry name" value="Isochorismatase-like hydrolases"/>
    <property type="match status" value="1"/>
</dbReference>
<keyword evidence="1" id="KW-0378">Hydrolase</keyword>
<gene>
    <name evidence="3" type="ORF">EV186_10537</name>
</gene>
<evidence type="ECO:0000259" key="2">
    <source>
        <dbReference type="Pfam" id="PF00857"/>
    </source>
</evidence>
<dbReference type="CDD" id="cd00431">
    <property type="entry name" value="cysteine_hydrolases"/>
    <property type="match status" value="1"/>
</dbReference>
<dbReference type="OrthoDB" id="9814140at2"/>
<dbReference type="GO" id="GO:0016787">
    <property type="term" value="F:hydrolase activity"/>
    <property type="evidence" value="ECO:0007669"/>
    <property type="project" value="UniProtKB-KW"/>
</dbReference>
<dbReference type="InterPro" id="IPR050272">
    <property type="entry name" value="Isochorismatase-like_hydrls"/>
</dbReference>
<organism evidence="3 4">
    <name type="scientific">Labedaea rhizosphaerae</name>
    <dbReference type="NCBI Taxonomy" id="598644"/>
    <lineage>
        <taxon>Bacteria</taxon>
        <taxon>Bacillati</taxon>
        <taxon>Actinomycetota</taxon>
        <taxon>Actinomycetes</taxon>
        <taxon>Pseudonocardiales</taxon>
        <taxon>Pseudonocardiaceae</taxon>
        <taxon>Labedaea</taxon>
    </lineage>
</organism>
<dbReference type="EMBL" id="SNXZ01000005">
    <property type="protein sequence ID" value="TDP94805.1"/>
    <property type="molecule type" value="Genomic_DNA"/>
</dbReference>
<keyword evidence="4" id="KW-1185">Reference proteome</keyword>
<reference evidence="3 4" key="1">
    <citation type="submission" date="2019-03" db="EMBL/GenBank/DDBJ databases">
        <title>Genomic Encyclopedia of Type Strains, Phase IV (KMG-IV): sequencing the most valuable type-strain genomes for metagenomic binning, comparative biology and taxonomic classification.</title>
        <authorList>
            <person name="Goeker M."/>
        </authorList>
    </citation>
    <scope>NUCLEOTIDE SEQUENCE [LARGE SCALE GENOMIC DNA]</scope>
    <source>
        <strain evidence="3 4">DSM 45361</strain>
    </source>
</reference>
<dbReference type="AlphaFoldDB" id="A0A4R6S7M0"/>